<feature type="compositionally biased region" description="Basic and acidic residues" evidence="1">
    <location>
        <begin position="81"/>
        <end position="99"/>
    </location>
</feature>
<accession>A0A822XP68</accession>
<dbReference type="EMBL" id="DUZY01000001">
    <property type="protein sequence ID" value="DAD20545.1"/>
    <property type="molecule type" value="Genomic_DNA"/>
</dbReference>
<reference evidence="2 3" key="1">
    <citation type="journal article" date="2020" name="Mol. Biol. Evol.">
        <title>Distinct Expression and Methylation Patterns for Genes with Different Fates following a Single Whole-Genome Duplication in Flowering Plants.</title>
        <authorList>
            <person name="Shi T."/>
            <person name="Rahmani R.S."/>
            <person name="Gugger P.F."/>
            <person name="Wang M."/>
            <person name="Li H."/>
            <person name="Zhang Y."/>
            <person name="Li Z."/>
            <person name="Wang Q."/>
            <person name="Van de Peer Y."/>
            <person name="Marchal K."/>
            <person name="Chen J."/>
        </authorList>
    </citation>
    <scope>NUCLEOTIDE SEQUENCE [LARGE SCALE GENOMIC DNA]</scope>
    <source>
        <tissue evidence="2">Leaf</tissue>
    </source>
</reference>
<dbReference type="Proteomes" id="UP000607653">
    <property type="component" value="Unassembled WGS sequence"/>
</dbReference>
<dbReference type="AlphaFoldDB" id="A0A822XP68"/>
<proteinExistence type="predicted"/>
<organism evidence="2 3">
    <name type="scientific">Nelumbo nucifera</name>
    <name type="common">Sacred lotus</name>
    <dbReference type="NCBI Taxonomy" id="4432"/>
    <lineage>
        <taxon>Eukaryota</taxon>
        <taxon>Viridiplantae</taxon>
        <taxon>Streptophyta</taxon>
        <taxon>Embryophyta</taxon>
        <taxon>Tracheophyta</taxon>
        <taxon>Spermatophyta</taxon>
        <taxon>Magnoliopsida</taxon>
        <taxon>Proteales</taxon>
        <taxon>Nelumbonaceae</taxon>
        <taxon>Nelumbo</taxon>
    </lineage>
</organism>
<evidence type="ECO:0000313" key="2">
    <source>
        <dbReference type="EMBL" id="DAD20545.1"/>
    </source>
</evidence>
<evidence type="ECO:0000256" key="1">
    <source>
        <dbReference type="SAM" id="MobiDB-lite"/>
    </source>
</evidence>
<gene>
    <name evidence="2" type="ORF">HUJ06_022008</name>
</gene>
<sequence length="159" mass="17894">MEASSEVIDSCANQEEKNKEGEGMDTRRRSDTVNTDQNPDPNPNKNLEANGDPNLNPTTVSNLDKNPNLKMDSDLDPNPNHQEKNCGKGDLRLTELSREKRGRSLSQEEEAQDLTKRRKKRAKQWMILKVRSSASSRAILSNKHQSPQPGGWSWPANSE</sequence>
<protein>
    <submittedName>
        <fullName evidence="2">Uncharacterized protein</fullName>
    </submittedName>
</protein>
<comment type="caution">
    <text evidence="2">The sequence shown here is derived from an EMBL/GenBank/DDBJ whole genome shotgun (WGS) entry which is preliminary data.</text>
</comment>
<evidence type="ECO:0000313" key="3">
    <source>
        <dbReference type="Proteomes" id="UP000607653"/>
    </source>
</evidence>
<keyword evidence="3" id="KW-1185">Reference proteome</keyword>
<feature type="compositionally biased region" description="Polar residues" evidence="1">
    <location>
        <begin position="132"/>
        <end position="148"/>
    </location>
</feature>
<feature type="region of interest" description="Disordered" evidence="1">
    <location>
        <begin position="1"/>
        <end position="159"/>
    </location>
</feature>
<feature type="compositionally biased region" description="Basic and acidic residues" evidence="1">
    <location>
        <begin position="14"/>
        <end position="31"/>
    </location>
</feature>
<feature type="compositionally biased region" description="Polar residues" evidence="1">
    <location>
        <begin position="32"/>
        <end position="65"/>
    </location>
</feature>
<name>A0A822XP68_NELNU</name>